<proteinExistence type="predicted"/>
<feature type="domain" description="Major facilitator superfamily (MFS) profile" evidence="7">
    <location>
        <begin position="73"/>
        <end position="537"/>
    </location>
</feature>
<dbReference type="GO" id="GO:0005886">
    <property type="term" value="C:plasma membrane"/>
    <property type="evidence" value="ECO:0007669"/>
    <property type="project" value="TreeGrafter"/>
</dbReference>
<evidence type="ECO:0000256" key="6">
    <source>
        <dbReference type="SAM" id="Phobius"/>
    </source>
</evidence>
<evidence type="ECO:0000259" key="7">
    <source>
        <dbReference type="PROSITE" id="PS50850"/>
    </source>
</evidence>
<name>A0A9W4I9J8_9EURO</name>
<feature type="transmembrane region" description="Helical" evidence="6">
    <location>
        <begin position="142"/>
        <end position="160"/>
    </location>
</feature>
<evidence type="ECO:0000256" key="3">
    <source>
        <dbReference type="ARBA" id="ARBA00022989"/>
    </source>
</evidence>
<accession>A0A9W4I9J8</accession>
<organism evidence="8 9">
    <name type="scientific">Penicillium salamii</name>
    <dbReference type="NCBI Taxonomy" id="1612424"/>
    <lineage>
        <taxon>Eukaryota</taxon>
        <taxon>Fungi</taxon>
        <taxon>Dikarya</taxon>
        <taxon>Ascomycota</taxon>
        <taxon>Pezizomycotina</taxon>
        <taxon>Eurotiomycetes</taxon>
        <taxon>Eurotiomycetidae</taxon>
        <taxon>Eurotiales</taxon>
        <taxon>Aspergillaceae</taxon>
        <taxon>Penicillium</taxon>
    </lineage>
</organism>
<feature type="transmembrane region" description="Helical" evidence="6">
    <location>
        <begin position="70"/>
        <end position="94"/>
    </location>
</feature>
<sequence>MSANDYTNFPPGTHLLNDRMTLIHLFLHTISNFDTDNSNGNGKDIVLNPTPSDDPEDPLNWSTLRKTVNFGLTCTYVLFTFVLLDLGNVLLPFYEGKVPGVPGQLNLSLGEVTRASGASYAGLALGCLFTIPCVHKFGRRPLYLLSAVLQFACAIWYAKFKSAGEMAAIGLLAGLGGSVSEAIVMITVVDLFFVHQHARMNGLFLFMQALGTLGGPIAAGYILLSMQWRWVWWITAIILGVNLLLVVFLFEESKYVPRSRPTANKLHKGDRHSDVSGASSSDSVEKTNGNEQSRSGSNVESQTYPRKTYFQRLALVTKSDIPILKNLYRPLVAPFMFPAVLFAALQYGIIQAWFSVTTTAGAQLLPKPPYNFKANEIGLYNIGGFIGSLIATFTVSFLSDWLAVWQSRRNKGVFEPEMRLWLLFPAILFTSIGSWVYGIGLNRGWHWAILAVGNGIFGFGFMVTADVALTYLTDSYPMILNDTLVSVVFIRNALAMITRFPFSAWLDGMGVQNMFILIGVISLATMIMPALLMVYGKRARIHTAHKYMDYAAHQISQRSGLQQG</sequence>
<dbReference type="InterPro" id="IPR036259">
    <property type="entry name" value="MFS_trans_sf"/>
</dbReference>
<dbReference type="PANTHER" id="PTHR23502">
    <property type="entry name" value="MAJOR FACILITATOR SUPERFAMILY"/>
    <property type="match status" value="1"/>
</dbReference>
<evidence type="ECO:0000256" key="4">
    <source>
        <dbReference type="ARBA" id="ARBA00023136"/>
    </source>
</evidence>
<feature type="transmembrane region" description="Helical" evidence="6">
    <location>
        <begin position="166"/>
        <end position="193"/>
    </location>
</feature>
<feature type="transmembrane region" description="Helical" evidence="6">
    <location>
        <begin position="514"/>
        <end position="536"/>
    </location>
</feature>
<dbReference type="GO" id="GO:0022857">
    <property type="term" value="F:transmembrane transporter activity"/>
    <property type="evidence" value="ECO:0007669"/>
    <property type="project" value="InterPro"/>
</dbReference>
<dbReference type="Pfam" id="PF07690">
    <property type="entry name" value="MFS_1"/>
    <property type="match status" value="1"/>
</dbReference>
<feature type="transmembrane region" description="Helical" evidence="6">
    <location>
        <begin position="377"/>
        <end position="399"/>
    </location>
</feature>
<feature type="compositionally biased region" description="Polar residues" evidence="5">
    <location>
        <begin position="286"/>
        <end position="302"/>
    </location>
</feature>
<protein>
    <recommendedName>
        <fullName evidence="7">Major facilitator superfamily (MFS) profile domain-containing protein</fullName>
    </recommendedName>
</protein>
<keyword evidence="2 6" id="KW-0812">Transmembrane</keyword>
<evidence type="ECO:0000256" key="5">
    <source>
        <dbReference type="SAM" id="MobiDB-lite"/>
    </source>
</evidence>
<evidence type="ECO:0000256" key="1">
    <source>
        <dbReference type="ARBA" id="ARBA00004141"/>
    </source>
</evidence>
<dbReference type="AlphaFoldDB" id="A0A9W4I9J8"/>
<feature type="transmembrane region" description="Helical" evidence="6">
    <location>
        <begin position="420"/>
        <end position="439"/>
    </location>
</feature>
<feature type="transmembrane region" description="Helical" evidence="6">
    <location>
        <begin position="335"/>
        <end position="357"/>
    </location>
</feature>
<keyword evidence="3 6" id="KW-1133">Transmembrane helix</keyword>
<gene>
    <name evidence="8" type="ORF">PSALAMII_LOCUS583</name>
</gene>
<keyword evidence="4 6" id="KW-0472">Membrane</keyword>
<feature type="transmembrane region" description="Helical" evidence="6">
    <location>
        <begin position="114"/>
        <end position="135"/>
    </location>
</feature>
<comment type="caution">
    <text evidence="8">The sequence shown here is derived from an EMBL/GenBank/DDBJ whole genome shotgun (WGS) entry which is preliminary data.</text>
</comment>
<dbReference type="Proteomes" id="UP001152649">
    <property type="component" value="Unassembled WGS sequence"/>
</dbReference>
<keyword evidence="9" id="KW-1185">Reference proteome</keyword>
<feature type="transmembrane region" description="Helical" evidence="6">
    <location>
        <begin position="445"/>
        <end position="472"/>
    </location>
</feature>
<comment type="subcellular location">
    <subcellularLocation>
        <location evidence="1">Membrane</location>
        <topology evidence="1">Multi-pass membrane protein</topology>
    </subcellularLocation>
</comment>
<dbReference type="EMBL" id="CAJVPG010000022">
    <property type="protein sequence ID" value="CAG8245023.1"/>
    <property type="molecule type" value="Genomic_DNA"/>
</dbReference>
<feature type="transmembrane region" description="Helical" evidence="6">
    <location>
        <begin position="484"/>
        <end position="502"/>
    </location>
</feature>
<evidence type="ECO:0000313" key="9">
    <source>
        <dbReference type="Proteomes" id="UP001152649"/>
    </source>
</evidence>
<evidence type="ECO:0000313" key="8">
    <source>
        <dbReference type="EMBL" id="CAG8245023.1"/>
    </source>
</evidence>
<reference evidence="8" key="1">
    <citation type="submission" date="2021-07" db="EMBL/GenBank/DDBJ databases">
        <authorList>
            <person name="Branca A.L. A."/>
        </authorList>
    </citation>
    <scope>NUCLEOTIDE SEQUENCE</scope>
</reference>
<dbReference type="OrthoDB" id="410044at2759"/>
<dbReference type="SUPFAM" id="SSF103473">
    <property type="entry name" value="MFS general substrate transporter"/>
    <property type="match status" value="1"/>
</dbReference>
<dbReference type="InterPro" id="IPR011701">
    <property type="entry name" value="MFS"/>
</dbReference>
<feature type="region of interest" description="Disordered" evidence="5">
    <location>
        <begin position="260"/>
        <end position="302"/>
    </location>
</feature>
<feature type="transmembrane region" description="Helical" evidence="6">
    <location>
        <begin position="230"/>
        <end position="250"/>
    </location>
</feature>
<feature type="transmembrane region" description="Helical" evidence="6">
    <location>
        <begin position="205"/>
        <end position="224"/>
    </location>
</feature>
<dbReference type="PROSITE" id="PS50850">
    <property type="entry name" value="MFS"/>
    <property type="match status" value="1"/>
</dbReference>
<dbReference type="Gene3D" id="1.20.1250.20">
    <property type="entry name" value="MFS general substrate transporter like domains"/>
    <property type="match status" value="1"/>
</dbReference>
<dbReference type="PANTHER" id="PTHR23502:SF50">
    <property type="entry name" value="TRANSPORTER, PUTATIVE (AFU_ORTHOLOGUE AFUA_5G00430)-RELATED"/>
    <property type="match status" value="1"/>
</dbReference>
<dbReference type="InterPro" id="IPR020846">
    <property type="entry name" value="MFS_dom"/>
</dbReference>
<evidence type="ECO:0000256" key="2">
    <source>
        <dbReference type="ARBA" id="ARBA00022692"/>
    </source>
</evidence>